<keyword evidence="1" id="KW-0472">Membrane</keyword>
<dbReference type="Proteomes" id="UP000034302">
    <property type="component" value="Unassembled WGS sequence"/>
</dbReference>
<keyword evidence="1" id="KW-0812">Transmembrane</keyword>
<sequence length="36" mass="4221">MRPISYKDKKRMYAFIVVAIIMIAALLYLRFVLGTD</sequence>
<keyword evidence="1" id="KW-1133">Transmembrane helix</keyword>
<evidence type="ECO:0000256" key="1">
    <source>
        <dbReference type="SAM" id="Phobius"/>
    </source>
</evidence>
<evidence type="ECO:0000313" key="2">
    <source>
        <dbReference type="EMBL" id="KKP43860.1"/>
    </source>
</evidence>
<protein>
    <submittedName>
        <fullName evidence="2">Uncharacterized protein</fullName>
    </submittedName>
</protein>
<feature type="transmembrane region" description="Helical" evidence="1">
    <location>
        <begin position="12"/>
        <end position="33"/>
    </location>
</feature>
<proteinExistence type="predicted"/>
<accession>A0A0G0BYA8</accession>
<gene>
    <name evidence="2" type="ORF">UR34_C0010G0025</name>
</gene>
<dbReference type="AlphaFoldDB" id="A0A0G0BYA8"/>
<comment type="caution">
    <text evidence="2">The sequence shown here is derived from an EMBL/GenBank/DDBJ whole genome shotgun (WGS) entry which is preliminary data.</text>
</comment>
<evidence type="ECO:0000313" key="3">
    <source>
        <dbReference type="Proteomes" id="UP000034302"/>
    </source>
</evidence>
<reference evidence="2 3" key="1">
    <citation type="journal article" date="2015" name="Nature">
        <title>rRNA introns, odd ribosomes, and small enigmatic genomes across a large radiation of phyla.</title>
        <authorList>
            <person name="Brown C.T."/>
            <person name="Hug L.A."/>
            <person name="Thomas B.C."/>
            <person name="Sharon I."/>
            <person name="Castelle C.J."/>
            <person name="Singh A."/>
            <person name="Wilkins M.J."/>
            <person name="Williams K.H."/>
            <person name="Banfield J.F."/>
        </authorList>
    </citation>
    <scope>NUCLEOTIDE SEQUENCE [LARGE SCALE GENOMIC DNA]</scope>
</reference>
<dbReference type="EMBL" id="LBOV01000010">
    <property type="protein sequence ID" value="KKP43860.1"/>
    <property type="molecule type" value="Genomic_DNA"/>
</dbReference>
<name>A0A0G0BYA8_9BACT</name>
<organism evidence="2 3">
    <name type="scientific">candidate division WS6 bacterium GW2011_GWC1_33_20</name>
    <dbReference type="NCBI Taxonomy" id="1619089"/>
    <lineage>
        <taxon>Bacteria</taxon>
        <taxon>Candidatus Dojkabacteria</taxon>
    </lineage>
</organism>